<comment type="subcellular location">
    <subcellularLocation>
        <location evidence="1">Cell envelope</location>
    </subcellularLocation>
</comment>
<dbReference type="SUPFAM" id="SSF52058">
    <property type="entry name" value="L domain-like"/>
    <property type="match status" value="1"/>
</dbReference>
<dbReference type="Pfam" id="PF00560">
    <property type="entry name" value="LRR_1"/>
    <property type="match status" value="1"/>
</dbReference>
<evidence type="ECO:0000313" key="3">
    <source>
        <dbReference type="EMBL" id="KPA85916.1"/>
    </source>
</evidence>
<name>A0A0M9GAB9_LEPPY</name>
<comment type="caution">
    <text evidence="3">The sequence shown here is derived from an EMBL/GenBank/DDBJ whole genome shotgun (WGS) entry which is preliminary data.</text>
</comment>
<organism evidence="3 4">
    <name type="scientific">Leptomonas pyrrhocoris</name>
    <name type="common">Firebug parasite</name>
    <dbReference type="NCBI Taxonomy" id="157538"/>
    <lineage>
        <taxon>Eukaryota</taxon>
        <taxon>Discoba</taxon>
        <taxon>Euglenozoa</taxon>
        <taxon>Kinetoplastea</taxon>
        <taxon>Metakinetoplastina</taxon>
        <taxon>Trypanosomatida</taxon>
        <taxon>Trypanosomatidae</taxon>
        <taxon>Leishmaniinae</taxon>
        <taxon>Leptomonas</taxon>
    </lineage>
</organism>
<proteinExistence type="predicted"/>
<protein>
    <submittedName>
        <fullName evidence="3">Proteophosphoglycan ppg4</fullName>
    </submittedName>
</protein>
<dbReference type="PANTHER" id="PTHR48059:SF30">
    <property type="entry name" value="OS06G0587000 PROTEIN"/>
    <property type="match status" value="1"/>
</dbReference>
<dbReference type="Proteomes" id="UP000037923">
    <property type="component" value="Unassembled WGS sequence"/>
</dbReference>
<dbReference type="RefSeq" id="XP_015664354.1">
    <property type="nucleotide sequence ID" value="XM_015796346.1"/>
</dbReference>
<gene>
    <name evidence="3" type="ORF">ABB37_00225</name>
</gene>
<sequence>MSAVSTYARRGHVASLGVAFVILGFAFLTGEACFAKAVAGAGLSDASALSSASAKTLFCNSHSTIPYYTATQQSNTLAFLEALKEALPPLTSRWQCGNFCAWDGVHCNEDGVEIVLDSSTLYGSLPQIPPNVDSDEVVLTSLELYGESQTLSGPMPWSWMVIPSLVSLKLRGVGLSGTSPSVLPYTERTAQMRPVGRALGAPTSFLSTTSKPPRSSKLVVVDLSNNNIHGPLPDLYSIVFPLAYAFYLQNNSFTGTLPLSWNKLTHLGILRLNHNFITGTIPAGWASMKNISVMDLEHNDLCGCVPQEIQALEHDTSRFKLLQLTTDTFMRTHQCNTTHACIPISSSSSSAPSSSSSSASKSKPSASSSAAHSNSTSSSSSVSSSKAASRSSSRPSPIEPSSSSENPHPVEPSSSSATSKFIHTLSAMCPNIIEFDTDTVEANKDSICCLDWKGSSYVAACGDAIGGYSNSTVTCSGSLGSRGAFSCCTNVYPDGTAQYVGLRCQNLDGNSAAAPSKLWDLSRNAGSIVVVVVTAIIVSLC</sequence>
<keyword evidence="4" id="KW-1185">Reference proteome</keyword>
<dbReference type="InterPro" id="IPR051848">
    <property type="entry name" value="PGIP"/>
</dbReference>
<dbReference type="InterPro" id="IPR032675">
    <property type="entry name" value="LRR_dom_sf"/>
</dbReference>
<evidence type="ECO:0000256" key="1">
    <source>
        <dbReference type="ARBA" id="ARBA00004196"/>
    </source>
</evidence>
<dbReference type="GeneID" id="26900523"/>
<evidence type="ECO:0000256" key="2">
    <source>
        <dbReference type="SAM" id="MobiDB-lite"/>
    </source>
</evidence>
<dbReference type="RefSeq" id="XP_015664355.1">
    <property type="nucleotide sequence ID" value="XM_015796347.1"/>
</dbReference>
<dbReference type="PANTHER" id="PTHR48059">
    <property type="entry name" value="POLYGALACTURONASE INHIBITOR 1"/>
    <property type="match status" value="1"/>
</dbReference>
<dbReference type="OrthoDB" id="2151624at2759"/>
<dbReference type="InterPro" id="IPR001611">
    <property type="entry name" value="Leu-rich_rpt"/>
</dbReference>
<dbReference type="EMBL" id="LGTL01000001">
    <property type="protein sequence ID" value="KPA85915.1"/>
    <property type="molecule type" value="Genomic_DNA"/>
</dbReference>
<dbReference type="EMBL" id="LGTL01000001">
    <property type="protein sequence ID" value="KPA85916.1"/>
    <property type="molecule type" value="Genomic_DNA"/>
</dbReference>
<dbReference type="VEuPathDB" id="TriTrypDB:LpyrH10_01_2250"/>
<feature type="region of interest" description="Disordered" evidence="2">
    <location>
        <begin position="344"/>
        <end position="417"/>
    </location>
</feature>
<accession>A0A0M9GAB9</accession>
<evidence type="ECO:0000313" key="4">
    <source>
        <dbReference type="Proteomes" id="UP000037923"/>
    </source>
</evidence>
<reference evidence="3 4" key="1">
    <citation type="submission" date="2015-07" db="EMBL/GenBank/DDBJ databases">
        <title>High-quality genome of monoxenous trypanosomatid Leptomonas pyrrhocoris.</title>
        <authorList>
            <person name="Flegontov P."/>
            <person name="Butenko A."/>
            <person name="Firsov S."/>
            <person name="Vlcek C."/>
            <person name="Logacheva M.D."/>
            <person name="Field M."/>
            <person name="Filatov D."/>
            <person name="Flegontova O."/>
            <person name="Gerasimov E."/>
            <person name="Jackson A.P."/>
            <person name="Kelly S."/>
            <person name="Opperdoes F."/>
            <person name="O'Reilly A."/>
            <person name="Votypka J."/>
            <person name="Yurchenko V."/>
            <person name="Lukes J."/>
        </authorList>
    </citation>
    <scope>NUCLEOTIDE SEQUENCE [LARGE SCALE GENOMIC DNA]</scope>
    <source>
        <strain evidence="3">H10</strain>
    </source>
</reference>
<feature type="compositionally biased region" description="Low complexity" evidence="2">
    <location>
        <begin position="344"/>
        <end position="416"/>
    </location>
</feature>
<dbReference type="AlphaFoldDB" id="A0A0M9GAB9"/>
<dbReference type="Gene3D" id="3.80.10.10">
    <property type="entry name" value="Ribonuclease Inhibitor"/>
    <property type="match status" value="2"/>
</dbReference>